<reference evidence="3" key="1">
    <citation type="journal article" date="2013" name="Nature">
        <title>Pan genome of the phytoplankton Emiliania underpins its global distribution.</title>
        <authorList>
            <person name="Read B.A."/>
            <person name="Kegel J."/>
            <person name="Klute M.J."/>
            <person name="Kuo A."/>
            <person name="Lefebvre S.C."/>
            <person name="Maumus F."/>
            <person name="Mayer C."/>
            <person name="Miller J."/>
            <person name="Monier A."/>
            <person name="Salamov A."/>
            <person name="Young J."/>
            <person name="Aguilar M."/>
            <person name="Claverie J.M."/>
            <person name="Frickenhaus S."/>
            <person name="Gonzalez K."/>
            <person name="Herman E.K."/>
            <person name="Lin Y.C."/>
            <person name="Napier J."/>
            <person name="Ogata H."/>
            <person name="Sarno A.F."/>
            <person name="Shmutz J."/>
            <person name="Schroeder D."/>
            <person name="de Vargas C."/>
            <person name="Verret F."/>
            <person name="von Dassow P."/>
            <person name="Valentin K."/>
            <person name="Van de Peer Y."/>
            <person name="Wheeler G."/>
            <person name="Dacks J.B."/>
            <person name="Delwiche C.F."/>
            <person name="Dyhrman S.T."/>
            <person name="Glockner G."/>
            <person name="John U."/>
            <person name="Richards T."/>
            <person name="Worden A.Z."/>
            <person name="Zhang X."/>
            <person name="Grigoriev I.V."/>
            <person name="Allen A.E."/>
            <person name="Bidle K."/>
            <person name="Borodovsky M."/>
            <person name="Bowler C."/>
            <person name="Brownlee C."/>
            <person name="Cock J.M."/>
            <person name="Elias M."/>
            <person name="Gladyshev V.N."/>
            <person name="Groth M."/>
            <person name="Guda C."/>
            <person name="Hadaegh A."/>
            <person name="Iglesias-Rodriguez M.D."/>
            <person name="Jenkins J."/>
            <person name="Jones B.M."/>
            <person name="Lawson T."/>
            <person name="Leese F."/>
            <person name="Lindquist E."/>
            <person name="Lobanov A."/>
            <person name="Lomsadze A."/>
            <person name="Malik S.B."/>
            <person name="Marsh M.E."/>
            <person name="Mackinder L."/>
            <person name="Mock T."/>
            <person name="Mueller-Roeber B."/>
            <person name="Pagarete A."/>
            <person name="Parker M."/>
            <person name="Probert I."/>
            <person name="Quesneville H."/>
            <person name="Raines C."/>
            <person name="Rensing S.A."/>
            <person name="Riano-Pachon D.M."/>
            <person name="Richier S."/>
            <person name="Rokitta S."/>
            <person name="Shiraiwa Y."/>
            <person name="Soanes D.M."/>
            <person name="van der Giezen M."/>
            <person name="Wahlund T.M."/>
            <person name="Williams B."/>
            <person name="Wilson W."/>
            <person name="Wolfe G."/>
            <person name="Wurch L.L."/>
        </authorList>
    </citation>
    <scope>NUCLEOTIDE SEQUENCE</scope>
</reference>
<evidence type="ECO:0000259" key="1">
    <source>
        <dbReference type="Pfam" id="PF13905"/>
    </source>
</evidence>
<dbReference type="PaxDb" id="2903-EOD33952"/>
<protein>
    <recommendedName>
        <fullName evidence="1">Thioredoxin-like fold domain-containing protein</fullName>
    </recommendedName>
</protein>
<reference evidence="2" key="2">
    <citation type="submission" date="2024-10" db="UniProtKB">
        <authorList>
            <consortium name="EnsemblProtists"/>
        </authorList>
    </citation>
    <scope>IDENTIFICATION</scope>
</reference>
<dbReference type="Proteomes" id="UP000013827">
    <property type="component" value="Unassembled WGS sequence"/>
</dbReference>
<dbReference type="GO" id="GO:0005634">
    <property type="term" value="C:nucleus"/>
    <property type="evidence" value="ECO:0007669"/>
    <property type="project" value="TreeGrafter"/>
</dbReference>
<dbReference type="InterPro" id="IPR036249">
    <property type="entry name" value="Thioredoxin-like_sf"/>
</dbReference>
<dbReference type="eggNOG" id="KOG2501">
    <property type="taxonomic scope" value="Eukaryota"/>
</dbReference>
<dbReference type="Pfam" id="PF13905">
    <property type="entry name" value="Thioredoxin_8"/>
    <property type="match status" value="1"/>
</dbReference>
<dbReference type="PANTHER" id="PTHR46472:SF1">
    <property type="entry name" value="NUCLEOREDOXIN"/>
    <property type="match status" value="1"/>
</dbReference>
<dbReference type="HOGENOM" id="CLU_116457_1_1_1"/>
<dbReference type="AlphaFoldDB" id="A0A0D3KDW7"/>
<dbReference type="EnsemblProtists" id="EOD33952">
    <property type="protein sequence ID" value="EOD33952"/>
    <property type="gene ID" value="EMIHUDRAFT_47827"/>
</dbReference>
<dbReference type="GO" id="GO:0031397">
    <property type="term" value="P:negative regulation of protein ubiquitination"/>
    <property type="evidence" value="ECO:0007669"/>
    <property type="project" value="TreeGrafter"/>
</dbReference>
<dbReference type="OMA" id="ALMGHYQ"/>
<evidence type="ECO:0000313" key="3">
    <source>
        <dbReference type="Proteomes" id="UP000013827"/>
    </source>
</evidence>
<dbReference type="KEGG" id="ehx:EMIHUDRAFT_47827"/>
<feature type="domain" description="Thioredoxin-like fold" evidence="1">
    <location>
        <begin position="5"/>
        <end position="95"/>
    </location>
</feature>
<dbReference type="GO" id="GO:0004791">
    <property type="term" value="F:thioredoxin-disulfide reductase (NADPH) activity"/>
    <property type="evidence" value="ECO:0007669"/>
    <property type="project" value="TreeGrafter"/>
</dbReference>
<keyword evidence="3" id="KW-1185">Reference proteome</keyword>
<dbReference type="STRING" id="2903.R1DG39"/>
<dbReference type="GO" id="GO:0030178">
    <property type="term" value="P:negative regulation of Wnt signaling pathway"/>
    <property type="evidence" value="ECO:0007669"/>
    <property type="project" value="TreeGrafter"/>
</dbReference>
<proteinExistence type="predicted"/>
<name>A0A0D3KDW7_EMIH1</name>
<evidence type="ECO:0000313" key="2">
    <source>
        <dbReference type="EnsemblProtists" id="EOD33952"/>
    </source>
</evidence>
<dbReference type="InterPro" id="IPR012336">
    <property type="entry name" value="Thioredoxin-like_fold"/>
</dbReference>
<dbReference type="PANTHER" id="PTHR46472">
    <property type="entry name" value="NUCLEOREDOXIN"/>
    <property type="match status" value="1"/>
</dbReference>
<accession>A0A0D3KDW7</accession>
<dbReference type="Gene3D" id="3.40.30.10">
    <property type="entry name" value="Glutaredoxin"/>
    <property type="match status" value="1"/>
</dbReference>
<sequence>MDGVEVLGLYFSASWCAPCVETTPLLASAYASLRSRGKGLELLLVPQDRSEAAFDEYRGRMPWPSLTLGGQLPAALMGHYQVTSLPALVLLDKSGALI</sequence>
<dbReference type="SUPFAM" id="SSF52833">
    <property type="entry name" value="Thioredoxin-like"/>
    <property type="match status" value="1"/>
</dbReference>
<organism evidence="2 3">
    <name type="scientific">Emiliania huxleyi (strain CCMP1516)</name>
    <dbReference type="NCBI Taxonomy" id="280463"/>
    <lineage>
        <taxon>Eukaryota</taxon>
        <taxon>Haptista</taxon>
        <taxon>Haptophyta</taxon>
        <taxon>Prymnesiophyceae</taxon>
        <taxon>Isochrysidales</taxon>
        <taxon>Noelaerhabdaceae</taxon>
        <taxon>Emiliania</taxon>
    </lineage>
</organism>